<keyword evidence="1" id="KW-0175">Coiled coil</keyword>
<dbReference type="Pfam" id="PF23571">
    <property type="entry name" value="GH3_M"/>
    <property type="match status" value="1"/>
</dbReference>
<dbReference type="GO" id="GO:0016881">
    <property type="term" value="F:acid-amino acid ligase activity"/>
    <property type="evidence" value="ECO:0007669"/>
    <property type="project" value="TreeGrafter"/>
</dbReference>
<evidence type="ECO:0000259" key="3">
    <source>
        <dbReference type="Pfam" id="PF23572"/>
    </source>
</evidence>
<protein>
    <submittedName>
        <fullName evidence="4">GH3 auxin-responsive promoter</fullName>
    </submittedName>
</protein>
<keyword evidence="5" id="KW-1185">Reference proteome</keyword>
<evidence type="ECO:0000259" key="2">
    <source>
        <dbReference type="Pfam" id="PF23571"/>
    </source>
</evidence>
<dbReference type="InterPro" id="IPR055377">
    <property type="entry name" value="GH3_M"/>
</dbReference>
<dbReference type="PANTHER" id="PTHR31901">
    <property type="entry name" value="GH3 DOMAIN-CONTAINING PROTEIN"/>
    <property type="match status" value="1"/>
</dbReference>
<dbReference type="Pfam" id="PF23572">
    <property type="entry name" value="GH3_C"/>
    <property type="match status" value="1"/>
</dbReference>
<dbReference type="PANTHER" id="PTHR31901:SF9">
    <property type="entry name" value="GH3 DOMAIN-CONTAINING PROTEIN"/>
    <property type="match status" value="1"/>
</dbReference>
<dbReference type="EMBL" id="LT629745">
    <property type="protein sequence ID" value="SDS19454.1"/>
    <property type="molecule type" value="Genomic_DNA"/>
</dbReference>
<feature type="domain" description="GH3 middle" evidence="2">
    <location>
        <begin position="297"/>
        <end position="365"/>
    </location>
</feature>
<sequence length="512" mass="58264">MAIFGSIIKSIIDLKETLTPEGEAVKDQEEVLVGLLKKAKDTAFGKKYNFQEILDSENVRKTFSDNVPYFDYNKLDKEWWHKYHDGEENVTWPGKPPYFALSSGTTGKSSKRIPVTEEMVEAIRKAGIKQVSALSNFDLPPDFFEKEIMMLGSSTDLQKAGDHEEGEISGISASNIPFWFRGYYKPGEEIAKIDEWDDRVQKIAENAEQWDIGALSGIPSWMELMLKKVIEHHNLKNIHEIWPNLQVYASGGVAFEPYEKSFNALLGKPIQVIDTYLASEGFLAVQERPDTNAMRLITDNGIYFEFVPFKPDYINQDGSLTEDAPVVALEEVKEETDYVLLISTVSGAWRYLIGDTIKFTDVAKKEIRITGRTKFFLNVVGSQLSVNKMNDAVQELENEFDIRIPEFVVAAKRGEDGEYYHNWYLGCEDKVEDDAKLAEALDNALKNANKNYKVARGKALKGVKVTTIDPNMFHEWNAFNKKKGGQVKMEKVMNEEKFAKWEKFLNDQNTTS</sequence>
<evidence type="ECO:0000313" key="5">
    <source>
        <dbReference type="Proteomes" id="UP000198858"/>
    </source>
</evidence>
<reference evidence="4 5" key="1">
    <citation type="submission" date="2016-10" db="EMBL/GenBank/DDBJ databases">
        <authorList>
            <person name="Varghese N."/>
            <person name="Submissions S."/>
        </authorList>
    </citation>
    <scope>NUCLEOTIDE SEQUENCE [LARGE SCALE GENOMIC DNA]</scope>
    <source>
        <strain evidence="4 5">Mar_2010_102</strain>
    </source>
</reference>
<dbReference type="Pfam" id="PF03321">
    <property type="entry name" value="GH3"/>
    <property type="match status" value="1"/>
</dbReference>
<feature type="coiled-coil region" evidence="1">
    <location>
        <begin position="431"/>
        <end position="458"/>
    </location>
</feature>
<gene>
    <name evidence="4" type="ORF">SAMN04488552_2409</name>
</gene>
<evidence type="ECO:0000313" key="4">
    <source>
        <dbReference type="EMBL" id="SDS19454.1"/>
    </source>
</evidence>
<proteinExistence type="predicted"/>
<dbReference type="InterPro" id="IPR055378">
    <property type="entry name" value="GH3_C"/>
</dbReference>
<organism evidence="4 5">
    <name type="scientific">Christiangramia echinicola</name>
    <dbReference type="NCBI Taxonomy" id="279359"/>
    <lineage>
        <taxon>Bacteria</taxon>
        <taxon>Pseudomonadati</taxon>
        <taxon>Bacteroidota</taxon>
        <taxon>Flavobacteriia</taxon>
        <taxon>Flavobacteriales</taxon>
        <taxon>Flavobacteriaceae</taxon>
        <taxon>Christiangramia</taxon>
    </lineage>
</organism>
<dbReference type="STRING" id="1250231.SAMN04488552_2409"/>
<dbReference type="Proteomes" id="UP000198858">
    <property type="component" value="Chromosome I"/>
</dbReference>
<dbReference type="GO" id="GO:0005737">
    <property type="term" value="C:cytoplasm"/>
    <property type="evidence" value="ECO:0007669"/>
    <property type="project" value="TreeGrafter"/>
</dbReference>
<accession>A0A1H1Q7V1</accession>
<dbReference type="RefSeq" id="WP_089662893.1">
    <property type="nucleotide sequence ID" value="NZ_LT629745.1"/>
</dbReference>
<feature type="domain" description="GH3 C-terminal" evidence="3">
    <location>
        <begin position="390"/>
        <end position="496"/>
    </location>
</feature>
<dbReference type="AlphaFoldDB" id="A0A1H1Q7V1"/>
<name>A0A1H1Q7V1_9FLAO</name>
<dbReference type="InterPro" id="IPR004993">
    <property type="entry name" value="GH3"/>
</dbReference>
<evidence type="ECO:0000256" key="1">
    <source>
        <dbReference type="SAM" id="Coils"/>
    </source>
</evidence>